<evidence type="ECO:0000313" key="2">
    <source>
        <dbReference type="EMBL" id="KAL3233659.1"/>
    </source>
</evidence>
<proteinExistence type="predicted"/>
<comment type="caution">
    <text evidence="2">The sequence shown here is derived from an EMBL/GenBank/DDBJ whole genome shotgun (WGS) entry which is preliminary data.</text>
</comment>
<protein>
    <submittedName>
        <fullName evidence="2">Uncharacterized protein</fullName>
    </submittedName>
</protein>
<gene>
    <name evidence="2" type="ORF">RNJ44_03699</name>
</gene>
<keyword evidence="3" id="KW-1185">Reference proteome</keyword>
<reference evidence="2 3" key="1">
    <citation type="submission" date="2024-05" db="EMBL/GenBank/DDBJ databases">
        <title>Long read based assembly of the Candida bracarensis genome reveals expanded adhesin content.</title>
        <authorList>
            <person name="Marcet-Houben M."/>
            <person name="Ksiezopolska E."/>
            <person name="Gabaldon T."/>
        </authorList>
    </citation>
    <scope>NUCLEOTIDE SEQUENCE [LARGE SCALE GENOMIC DNA]</scope>
    <source>
        <strain evidence="2 3">CBM6</strain>
    </source>
</reference>
<evidence type="ECO:0000313" key="3">
    <source>
        <dbReference type="Proteomes" id="UP001623330"/>
    </source>
</evidence>
<organism evidence="2 3">
    <name type="scientific">Nakaseomyces bracarensis</name>
    <dbReference type="NCBI Taxonomy" id="273131"/>
    <lineage>
        <taxon>Eukaryota</taxon>
        <taxon>Fungi</taxon>
        <taxon>Dikarya</taxon>
        <taxon>Ascomycota</taxon>
        <taxon>Saccharomycotina</taxon>
        <taxon>Saccharomycetes</taxon>
        <taxon>Saccharomycetales</taxon>
        <taxon>Saccharomycetaceae</taxon>
        <taxon>Nakaseomyces</taxon>
    </lineage>
</organism>
<name>A0ABR4NXS7_9SACH</name>
<dbReference type="Proteomes" id="UP001623330">
    <property type="component" value="Unassembled WGS sequence"/>
</dbReference>
<evidence type="ECO:0000256" key="1">
    <source>
        <dbReference type="SAM" id="MobiDB-lite"/>
    </source>
</evidence>
<sequence>MTTRQKGDIMYSPTKRTLNNKTSGSKVAYTNVSPPRLNNKYYMQEQPLLVRNMYDEGNYYFYNNGYNASAGMSNGGSPINGAGPFVYNPMLPGATHVSPTRKKKVGLNRNPRNNNVVMPSSPIKNNNLLSGSTTRHNVVHNNNNTGTNTKKYKELKDVDELERKPFDYNTANLKARYFGPVEPLKEESERKPNVNMSYKTSKNKQKRQPVVYRISTPIASNTSETPDTSYLLPDSEKYYALQPIKLLHSKNIPHFLNLHDISTELLDETLSKKKNKHLQPVGNAIQNDSFDLSFDGKALDRSDILRMVDSFSVAFSDDEDNEDSFIARNNNDILPAEMTNNR</sequence>
<feature type="compositionally biased region" description="Low complexity" evidence="1">
    <location>
        <begin position="108"/>
        <end position="121"/>
    </location>
</feature>
<accession>A0ABR4NXS7</accession>
<feature type="region of interest" description="Disordered" evidence="1">
    <location>
        <begin position="99"/>
        <end position="123"/>
    </location>
</feature>
<dbReference type="EMBL" id="JBEVYD010000004">
    <property type="protein sequence ID" value="KAL3233659.1"/>
    <property type="molecule type" value="Genomic_DNA"/>
</dbReference>
<feature type="region of interest" description="Disordered" evidence="1">
    <location>
        <begin position="1"/>
        <end position="22"/>
    </location>
</feature>
<feature type="region of interest" description="Disordered" evidence="1">
    <location>
        <begin position="186"/>
        <end position="208"/>
    </location>
</feature>